<dbReference type="InterPro" id="IPR011335">
    <property type="entry name" value="Restrct_endonuc-II-like"/>
</dbReference>
<reference evidence="3 4" key="1">
    <citation type="submission" date="2023-06" db="EMBL/GenBank/DDBJ databases">
        <authorList>
            <person name="Feng G."/>
            <person name="Li J."/>
            <person name="Zhu H."/>
        </authorList>
    </citation>
    <scope>NUCLEOTIDE SEQUENCE [LARGE SCALE GENOMIC DNA]</scope>
    <source>
        <strain evidence="3 4">RHCKG23</strain>
    </source>
</reference>
<dbReference type="Proteomes" id="UP001237823">
    <property type="component" value="Unassembled WGS sequence"/>
</dbReference>
<keyword evidence="3" id="KW-0255">Endonuclease</keyword>
<dbReference type="InterPro" id="IPR016984">
    <property type="entry name" value="UCP031853"/>
</dbReference>
<evidence type="ECO:0000313" key="3">
    <source>
        <dbReference type="EMBL" id="MDM7885177.1"/>
    </source>
</evidence>
<dbReference type="EC" id="3.1.21.-" evidence="3"/>
<organism evidence="3 4">
    <name type="scientific">Curtobacterium citri</name>
    <dbReference type="NCBI Taxonomy" id="3055139"/>
    <lineage>
        <taxon>Bacteria</taxon>
        <taxon>Bacillati</taxon>
        <taxon>Actinomycetota</taxon>
        <taxon>Actinomycetes</taxon>
        <taxon>Micrococcales</taxon>
        <taxon>Microbacteriaceae</taxon>
        <taxon>Curtobacterium</taxon>
    </lineage>
</organism>
<accession>A0ABT7T6I3</accession>
<protein>
    <submittedName>
        <fullName evidence="3">Restriction endonuclease</fullName>
        <ecNumber evidence="3">3.1.21.-</ecNumber>
    </submittedName>
</protein>
<keyword evidence="4" id="KW-1185">Reference proteome</keyword>
<gene>
    <name evidence="3" type="ORF">QUG92_08665</name>
</gene>
<evidence type="ECO:0000313" key="4">
    <source>
        <dbReference type="Proteomes" id="UP001237823"/>
    </source>
</evidence>
<sequence>MTAAWVVRTGRYGERDSWSISTGVTGGGWEEIPDLTACVSRDDVQAVVAETFPDDSMNRRANYTGQLWALRGRIKSGDTVALPLKTTGEIAIGRVTSGYEYVASEPDPAKRHLVRVQWLVQDLPRSAIKQDLLYTLGSALTVFAPSRGFALERLNTIAKTREDPGQLPFKDSPFTATRSGASDDVDEPETRPDIVEHARDQILTKVSETFKGHELTVLIRAILEGEGFVCEASLGGADGGVDIVAGRGLLGMESPKLVAQVKSGGQVGDQIVRDLLGTMQHVGAEQGLLVAWDGVSGPAKASLQRERFRIRLWTATDVVDAMLRVYEDLPEDVQAVLPLRRIWLLAD</sequence>
<dbReference type="PANTHER" id="PTHR30015">
    <property type="entry name" value="MRR RESTRICTION SYSTEM PROTEIN"/>
    <property type="match status" value="1"/>
</dbReference>
<evidence type="ECO:0000259" key="2">
    <source>
        <dbReference type="Pfam" id="PF04471"/>
    </source>
</evidence>
<evidence type="ECO:0000256" key="1">
    <source>
        <dbReference type="SAM" id="MobiDB-lite"/>
    </source>
</evidence>
<comment type="caution">
    <text evidence="3">The sequence shown here is derived from an EMBL/GenBank/DDBJ whole genome shotgun (WGS) entry which is preliminary data.</text>
</comment>
<feature type="region of interest" description="Disordered" evidence="1">
    <location>
        <begin position="162"/>
        <end position="190"/>
    </location>
</feature>
<keyword evidence="3" id="KW-0540">Nuclease</keyword>
<feature type="domain" description="Restriction endonuclease type IV Mrr" evidence="2">
    <location>
        <begin position="209"/>
        <end position="322"/>
    </location>
</feature>
<dbReference type="Gene3D" id="3.40.1350.10">
    <property type="match status" value="1"/>
</dbReference>
<name>A0ABT7T6I3_9MICO</name>
<dbReference type="InterPro" id="IPR052906">
    <property type="entry name" value="Type_IV_Methyl-Rstrct_Enzyme"/>
</dbReference>
<dbReference type="PIRSF" id="PIRSF031853">
    <property type="entry name" value="UPC031853"/>
    <property type="match status" value="1"/>
</dbReference>
<dbReference type="SUPFAM" id="SSF52980">
    <property type="entry name" value="Restriction endonuclease-like"/>
    <property type="match status" value="1"/>
</dbReference>
<dbReference type="GO" id="GO:0004519">
    <property type="term" value="F:endonuclease activity"/>
    <property type="evidence" value="ECO:0007669"/>
    <property type="project" value="UniProtKB-KW"/>
</dbReference>
<dbReference type="InterPro" id="IPR007560">
    <property type="entry name" value="Restrct_endonuc_IV_Mrr"/>
</dbReference>
<dbReference type="PANTHER" id="PTHR30015:SF7">
    <property type="entry name" value="TYPE IV METHYL-DIRECTED RESTRICTION ENZYME ECOKMRR"/>
    <property type="match status" value="1"/>
</dbReference>
<proteinExistence type="predicted"/>
<dbReference type="Pfam" id="PF04471">
    <property type="entry name" value="Mrr_cat"/>
    <property type="match status" value="1"/>
</dbReference>
<keyword evidence="3" id="KW-0378">Hydrolase</keyword>
<dbReference type="RefSeq" id="WP_289458742.1">
    <property type="nucleotide sequence ID" value="NZ_JAUCML010000004.1"/>
</dbReference>
<dbReference type="EMBL" id="JAUCML010000004">
    <property type="protein sequence ID" value="MDM7885177.1"/>
    <property type="molecule type" value="Genomic_DNA"/>
</dbReference>
<dbReference type="InterPro" id="IPR011856">
    <property type="entry name" value="tRNA_endonuc-like_dom_sf"/>
</dbReference>
<dbReference type="GO" id="GO:0016787">
    <property type="term" value="F:hydrolase activity"/>
    <property type="evidence" value="ECO:0007669"/>
    <property type="project" value="UniProtKB-KW"/>
</dbReference>